<dbReference type="AlphaFoldDB" id="A0A6A6CFV9"/>
<organism evidence="2 3">
    <name type="scientific">Zasmidium cellare ATCC 36951</name>
    <dbReference type="NCBI Taxonomy" id="1080233"/>
    <lineage>
        <taxon>Eukaryota</taxon>
        <taxon>Fungi</taxon>
        <taxon>Dikarya</taxon>
        <taxon>Ascomycota</taxon>
        <taxon>Pezizomycotina</taxon>
        <taxon>Dothideomycetes</taxon>
        <taxon>Dothideomycetidae</taxon>
        <taxon>Mycosphaerellales</taxon>
        <taxon>Mycosphaerellaceae</taxon>
        <taxon>Zasmidium</taxon>
    </lineage>
</organism>
<dbReference type="OrthoDB" id="3650741at2759"/>
<evidence type="ECO:0000256" key="1">
    <source>
        <dbReference type="SAM" id="MobiDB-lite"/>
    </source>
</evidence>
<dbReference type="RefSeq" id="XP_033666983.1">
    <property type="nucleotide sequence ID" value="XM_033806956.1"/>
</dbReference>
<name>A0A6A6CFV9_ZASCE</name>
<dbReference type="GeneID" id="54560228"/>
<reference evidence="2" key="1">
    <citation type="journal article" date="2020" name="Stud. Mycol.">
        <title>101 Dothideomycetes genomes: a test case for predicting lifestyles and emergence of pathogens.</title>
        <authorList>
            <person name="Haridas S."/>
            <person name="Albert R."/>
            <person name="Binder M."/>
            <person name="Bloem J."/>
            <person name="Labutti K."/>
            <person name="Salamov A."/>
            <person name="Andreopoulos B."/>
            <person name="Baker S."/>
            <person name="Barry K."/>
            <person name="Bills G."/>
            <person name="Bluhm B."/>
            <person name="Cannon C."/>
            <person name="Castanera R."/>
            <person name="Culley D."/>
            <person name="Daum C."/>
            <person name="Ezra D."/>
            <person name="Gonzalez J."/>
            <person name="Henrissat B."/>
            <person name="Kuo A."/>
            <person name="Liang C."/>
            <person name="Lipzen A."/>
            <person name="Lutzoni F."/>
            <person name="Magnuson J."/>
            <person name="Mondo S."/>
            <person name="Nolan M."/>
            <person name="Ohm R."/>
            <person name="Pangilinan J."/>
            <person name="Park H.-J."/>
            <person name="Ramirez L."/>
            <person name="Alfaro M."/>
            <person name="Sun H."/>
            <person name="Tritt A."/>
            <person name="Yoshinaga Y."/>
            <person name="Zwiers L.-H."/>
            <person name="Turgeon B."/>
            <person name="Goodwin S."/>
            <person name="Spatafora J."/>
            <person name="Crous P."/>
            <person name="Grigoriev I."/>
        </authorList>
    </citation>
    <scope>NUCLEOTIDE SEQUENCE</scope>
    <source>
        <strain evidence="2">ATCC 36951</strain>
    </source>
</reference>
<accession>A0A6A6CFV9</accession>
<gene>
    <name evidence="2" type="ORF">M409DRAFT_23821</name>
</gene>
<feature type="compositionally biased region" description="Basic residues" evidence="1">
    <location>
        <begin position="10"/>
        <end position="23"/>
    </location>
</feature>
<evidence type="ECO:0000313" key="3">
    <source>
        <dbReference type="Proteomes" id="UP000799537"/>
    </source>
</evidence>
<proteinExistence type="predicted"/>
<sequence length="206" mass="23643">MKWFKKLRRAIQKRRKGEHHKSARPNESIHERPPPSTDDTTSLRNRLLSVPQELHDKIFSLTFTADTNTRLITSTYRPPSALHVNRLTRQTFSKSYFSAPAIFHVENEAILGKWARAFEQQVFTQISKIELPCDYLHRLDEALYEAKIEEVSMRAVFRLPYSRASGVVVQRMGELVRKLVLVNSETKNFGVCLPGSCEGEACRGKG</sequence>
<evidence type="ECO:0000313" key="2">
    <source>
        <dbReference type="EMBL" id="KAF2166094.1"/>
    </source>
</evidence>
<dbReference type="EMBL" id="ML993598">
    <property type="protein sequence ID" value="KAF2166094.1"/>
    <property type="molecule type" value="Genomic_DNA"/>
</dbReference>
<feature type="region of interest" description="Disordered" evidence="1">
    <location>
        <begin position="10"/>
        <end position="41"/>
    </location>
</feature>
<evidence type="ECO:0008006" key="4">
    <source>
        <dbReference type="Google" id="ProtNLM"/>
    </source>
</evidence>
<dbReference type="Proteomes" id="UP000799537">
    <property type="component" value="Unassembled WGS sequence"/>
</dbReference>
<protein>
    <recommendedName>
        <fullName evidence="4">F-box domain-containing protein</fullName>
    </recommendedName>
</protein>
<keyword evidence="3" id="KW-1185">Reference proteome</keyword>